<name>A0A0L0V3J4_9BASI</name>
<dbReference type="EMBL" id="AJIL01000128">
    <property type="protein sequence ID" value="KNE93885.1"/>
    <property type="molecule type" value="Genomic_DNA"/>
</dbReference>
<accession>A0A0L0V3J4</accession>
<evidence type="ECO:0000313" key="2">
    <source>
        <dbReference type="Proteomes" id="UP000054564"/>
    </source>
</evidence>
<evidence type="ECO:0000313" key="1">
    <source>
        <dbReference type="EMBL" id="KNE93885.1"/>
    </source>
</evidence>
<dbReference type="AlphaFoldDB" id="A0A0L0V3J4"/>
<sequence length="54" mass="6070">MSIPITSSLTWRHAHSLPADAQSPWQNRKGVLAQNVLAAVNFNFEFVYVLAGWE</sequence>
<gene>
    <name evidence="1" type="ORF">PSTG_12796</name>
</gene>
<comment type="caution">
    <text evidence="1">The sequence shown here is derived from an EMBL/GenBank/DDBJ whole genome shotgun (WGS) entry which is preliminary data.</text>
</comment>
<reference evidence="2" key="1">
    <citation type="submission" date="2014-03" db="EMBL/GenBank/DDBJ databases">
        <title>The Genome Sequence of Puccinia striiformis f. sp. tritici PST-78.</title>
        <authorList>
            <consortium name="The Broad Institute Genome Sequencing Platform"/>
            <person name="Cuomo C."/>
            <person name="Hulbert S."/>
            <person name="Chen X."/>
            <person name="Walker B."/>
            <person name="Young S.K."/>
            <person name="Zeng Q."/>
            <person name="Gargeya S."/>
            <person name="Fitzgerald M."/>
            <person name="Haas B."/>
            <person name="Abouelleil A."/>
            <person name="Alvarado L."/>
            <person name="Arachchi H.M."/>
            <person name="Berlin A.M."/>
            <person name="Chapman S.B."/>
            <person name="Goldberg J."/>
            <person name="Griggs A."/>
            <person name="Gujja S."/>
            <person name="Hansen M."/>
            <person name="Howarth C."/>
            <person name="Imamovic A."/>
            <person name="Larimer J."/>
            <person name="McCowan C."/>
            <person name="Montmayeur A."/>
            <person name="Murphy C."/>
            <person name="Neiman D."/>
            <person name="Pearson M."/>
            <person name="Priest M."/>
            <person name="Roberts A."/>
            <person name="Saif S."/>
            <person name="Shea T."/>
            <person name="Sisk P."/>
            <person name="Sykes S."/>
            <person name="Wortman J."/>
            <person name="Nusbaum C."/>
            <person name="Birren B."/>
        </authorList>
    </citation>
    <scope>NUCLEOTIDE SEQUENCE [LARGE SCALE GENOMIC DNA]</scope>
    <source>
        <strain evidence="2">race PST-78</strain>
    </source>
</reference>
<proteinExistence type="predicted"/>
<keyword evidence="2" id="KW-1185">Reference proteome</keyword>
<dbReference type="Proteomes" id="UP000054564">
    <property type="component" value="Unassembled WGS sequence"/>
</dbReference>
<organism evidence="1 2">
    <name type="scientific">Puccinia striiformis f. sp. tritici PST-78</name>
    <dbReference type="NCBI Taxonomy" id="1165861"/>
    <lineage>
        <taxon>Eukaryota</taxon>
        <taxon>Fungi</taxon>
        <taxon>Dikarya</taxon>
        <taxon>Basidiomycota</taxon>
        <taxon>Pucciniomycotina</taxon>
        <taxon>Pucciniomycetes</taxon>
        <taxon>Pucciniales</taxon>
        <taxon>Pucciniaceae</taxon>
        <taxon>Puccinia</taxon>
    </lineage>
</organism>
<protein>
    <submittedName>
        <fullName evidence="1">Uncharacterized protein</fullName>
    </submittedName>
</protein>